<feature type="compositionally biased region" description="Low complexity" evidence="1">
    <location>
        <begin position="931"/>
        <end position="944"/>
    </location>
</feature>
<feature type="compositionally biased region" description="Polar residues" evidence="1">
    <location>
        <begin position="472"/>
        <end position="484"/>
    </location>
</feature>
<feature type="compositionally biased region" description="Basic residues" evidence="1">
    <location>
        <begin position="138"/>
        <end position="149"/>
    </location>
</feature>
<gene>
    <name evidence="2" type="ORF">SEMRO_41_G025170.1</name>
</gene>
<sequence>MVKYKQNAPDLGDNVLVKYGRYGTEFAAARLVVTEEQRPGSVFIQWVDRGDRAWVAQESVEKMEDLSKGGRRSRRGSRSSSVAPTTWVNQKKIKKEVKKEPKVESAEKKPQKKAAKATNNNSDKDKKTKVKVESVPKKTQKKKKVSSRGKAKDKGNSSLGLEDTDDEAPREPVVKRTKLKKTTGKKGSSAGNESSAASKETGSILSNETDKDNRSRSTSDNPPFKDRATKQEELTSTDEGAGKTAHSSQGKSIQGNEKRPGRTDALDVEARDKLNDGQEATTTSKSGSNGGSSMKVPRKGQSKSTLEKTDSAKAGPPLAQQSRQQLTDGGDPKLPKETPKLPKELPKLPKEVPQSSASQPAVAAEKLQRSSVAPHPNRTANASTASGAGNKSSATASAGGDSQSAKSANTDEEVLQTRVPGRAKQPMTNVSTCSTASQQHTAKPKPKTKIIVTLSDDSTDEEEDDAGEASTRVSHSTTNSSTVRNAPVHIAKETTKAVPRDPASKKASQNNSAVPAKSLPTTGDQSTSSSDRNVLRPKPRKDPNVAHGRPGKQNKARPEQFTGSLSSARTLEPTRPNPRKAASGRKEPTKTTSMVSAGSGASQVTHYRTLTSTASEVAACCDLRVQITRFEDAFIQLHGHPPKGAAERAPLATTYSQYRELKRAIRADAACRIQALFRGARLRWDLMRSDDSKISDIVRRRAGRKEFSGQTVASENESGTILEESHRASRAVQTTVGINRTAAVVAPPRVRTSVVVEERRKESVIARGNDKPTAHGRAADKAKSSANATVRESKTRDREKPRKEPVVENRAANVPKLNDGNIATRQEPTLCKQESTTSVTEALLASGSTAKLKEPAWISLSEGDLEPAAAQSDRRPQEQNADSRVQNPLAAAATRAPQANEAPATSAQMSKNKAADPVPSLPAQKQSTHGTTAATAPIARPPTAGLVPQAQNADSRVQNPLVATETRTPQANEARATLQKPQMSKSKATDPVQSPPSQKQSTRGTAAATEPTGIARPSPPKQPTAAAPTAGLLPQKRTIDETKSTVRAPVACPSTHRHSVDLARAATVPVARPSPPKQMKAMAPKPSTSKQSTANPAATIGKPSQPSMDTAKAAAPIIVRTTSPQQSIAKPSTSKWPTNAANATAAATTALLSPKKRPLQVEDAADAADKASTPAKKRLREDGGAETQTRNTVPSTNQDRTSTQRQEGSTPVRRRRLEESKSNNNEIFDCVERLFFDADPHKTTVGEIVDKCEKIFGAKFSERREKDIEKYLITLARKHVHL</sequence>
<feature type="compositionally biased region" description="Low complexity" evidence="1">
    <location>
        <begin position="351"/>
        <end position="364"/>
    </location>
</feature>
<feature type="region of interest" description="Disordered" evidence="1">
    <location>
        <begin position="61"/>
        <end position="602"/>
    </location>
</feature>
<feature type="compositionally biased region" description="Low complexity" evidence="1">
    <location>
        <begin position="281"/>
        <end position="293"/>
    </location>
</feature>
<feature type="region of interest" description="Disordered" evidence="1">
    <location>
        <begin position="1071"/>
        <end position="1108"/>
    </location>
</feature>
<feature type="compositionally biased region" description="Low complexity" evidence="1">
    <location>
        <begin position="1077"/>
        <end position="1087"/>
    </location>
</feature>
<feature type="compositionally biased region" description="Basic and acidic residues" evidence="1">
    <location>
        <begin position="97"/>
        <end position="109"/>
    </location>
</feature>
<name>A0A9N8D8X2_9STRA</name>
<reference evidence="2" key="1">
    <citation type="submission" date="2020-06" db="EMBL/GenBank/DDBJ databases">
        <authorList>
            <consortium name="Plant Systems Biology data submission"/>
        </authorList>
    </citation>
    <scope>NUCLEOTIDE SEQUENCE</scope>
    <source>
        <strain evidence="2">D6</strain>
    </source>
</reference>
<feature type="compositionally biased region" description="Acidic residues" evidence="1">
    <location>
        <begin position="457"/>
        <end position="467"/>
    </location>
</feature>
<keyword evidence="3" id="KW-1185">Reference proteome</keyword>
<accession>A0A9N8D8X2</accession>
<comment type="caution">
    <text evidence="2">The sequence shown here is derived from an EMBL/GenBank/DDBJ whole genome shotgun (WGS) entry which is preliminary data.</text>
</comment>
<feature type="compositionally biased region" description="Basic and acidic residues" evidence="1">
    <location>
        <begin position="759"/>
        <end position="783"/>
    </location>
</feature>
<dbReference type="Proteomes" id="UP001153069">
    <property type="component" value="Unassembled WGS sequence"/>
</dbReference>
<feature type="compositionally biased region" description="Basic and acidic residues" evidence="1">
    <location>
        <begin position="330"/>
        <end position="350"/>
    </location>
</feature>
<feature type="compositionally biased region" description="Polar residues" evidence="1">
    <location>
        <begin position="949"/>
        <end position="958"/>
    </location>
</feature>
<feature type="region of interest" description="Disordered" evidence="1">
    <location>
        <begin position="1149"/>
        <end position="1220"/>
    </location>
</feature>
<organism evidence="2 3">
    <name type="scientific">Seminavis robusta</name>
    <dbReference type="NCBI Taxonomy" id="568900"/>
    <lineage>
        <taxon>Eukaryota</taxon>
        <taxon>Sar</taxon>
        <taxon>Stramenopiles</taxon>
        <taxon>Ochrophyta</taxon>
        <taxon>Bacillariophyta</taxon>
        <taxon>Bacillariophyceae</taxon>
        <taxon>Bacillariophycidae</taxon>
        <taxon>Naviculales</taxon>
        <taxon>Naviculaceae</taxon>
        <taxon>Seminavis</taxon>
    </lineage>
</organism>
<feature type="compositionally biased region" description="Basic residues" evidence="1">
    <location>
        <begin position="175"/>
        <end position="184"/>
    </location>
</feature>
<feature type="region of interest" description="Disordered" evidence="1">
    <location>
        <begin position="759"/>
        <end position="835"/>
    </location>
</feature>
<feature type="compositionally biased region" description="Basic and acidic residues" evidence="1">
    <location>
        <begin position="791"/>
        <end position="807"/>
    </location>
</feature>
<feature type="compositionally biased region" description="Polar residues" evidence="1">
    <location>
        <begin position="821"/>
        <end position="835"/>
    </location>
</feature>
<protein>
    <submittedName>
        <fullName evidence="2">Uncharacterized protein</fullName>
    </submittedName>
</protein>
<feature type="compositionally biased region" description="Low complexity" evidence="1">
    <location>
        <begin position="892"/>
        <end position="904"/>
    </location>
</feature>
<feature type="compositionally biased region" description="Polar residues" evidence="1">
    <location>
        <begin position="426"/>
        <end position="441"/>
    </location>
</feature>
<evidence type="ECO:0000313" key="2">
    <source>
        <dbReference type="EMBL" id="CAB9498588.1"/>
    </source>
</evidence>
<dbReference type="PROSITE" id="PS50096">
    <property type="entry name" value="IQ"/>
    <property type="match status" value="1"/>
</dbReference>
<feature type="compositionally biased region" description="Polar residues" evidence="1">
    <location>
        <begin position="1186"/>
        <end position="1209"/>
    </location>
</feature>
<feature type="compositionally biased region" description="Polar residues" evidence="1">
    <location>
        <begin position="1121"/>
        <end position="1137"/>
    </location>
</feature>
<feature type="compositionally biased region" description="Polar residues" evidence="1">
    <location>
        <begin position="245"/>
        <end position="255"/>
    </location>
</feature>
<evidence type="ECO:0000256" key="1">
    <source>
        <dbReference type="SAM" id="MobiDB-lite"/>
    </source>
</evidence>
<feature type="region of interest" description="Disordered" evidence="1">
    <location>
        <begin position="1121"/>
        <end position="1140"/>
    </location>
</feature>
<feature type="compositionally biased region" description="Polar residues" evidence="1">
    <location>
        <begin position="590"/>
        <end position="602"/>
    </location>
</feature>
<feature type="compositionally biased region" description="Polar residues" evidence="1">
    <location>
        <begin position="1088"/>
        <end position="1108"/>
    </location>
</feature>
<feature type="compositionally biased region" description="Polar residues" evidence="1">
    <location>
        <begin position="506"/>
        <end position="532"/>
    </location>
</feature>
<proteinExistence type="predicted"/>
<feature type="compositionally biased region" description="Low complexity" evidence="1">
    <location>
        <begin position="185"/>
        <end position="200"/>
    </location>
</feature>
<feature type="compositionally biased region" description="Basic and acidic residues" evidence="1">
    <location>
        <begin position="490"/>
        <end position="504"/>
    </location>
</feature>
<feature type="region of interest" description="Disordered" evidence="1">
    <location>
        <begin position="892"/>
        <end position="1045"/>
    </location>
</feature>
<feature type="compositionally biased region" description="Basic and acidic residues" evidence="1">
    <location>
        <begin position="256"/>
        <end position="276"/>
    </location>
</feature>
<dbReference type="EMBL" id="CAICTM010000041">
    <property type="protein sequence ID" value="CAB9498588.1"/>
    <property type="molecule type" value="Genomic_DNA"/>
</dbReference>
<evidence type="ECO:0000313" key="3">
    <source>
        <dbReference type="Proteomes" id="UP001153069"/>
    </source>
</evidence>
<feature type="compositionally biased region" description="Basic and acidic residues" evidence="1">
    <location>
        <begin position="122"/>
        <end position="136"/>
    </location>
</feature>
<feature type="compositionally biased region" description="Polar residues" evidence="1">
    <location>
        <begin position="378"/>
        <end position="408"/>
    </location>
</feature>
<feature type="compositionally biased region" description="Polar residues" evidence="1">
    <location>
        <begin position="979"/>
        <end position="1004"/>
    </location>
</feature>
<feature type="compositionally biased region" description="Basic and acidic residues" evidence="1">
    <location>
        <begin position="208"/>
        <end position="233"/>
    </location>
</feature>